<evidence type="ECO:0000313" key="2">
    <source>
        <dbReference type="Proteomes" id="UP000254677"/>
    </source>
</evidence>
<accession>A0A378J0B8</accession>
<dbReference type="EMBL" id="UGOA01000001">
    <property type="protein sequence ID" value="STX40826.1"/>
    <property type="molecule type" value="Genomic_DNA"/>
</dbReference>
<dbReference type="AlphaFoldDB" id="A0A378J0B8"/>
<proteinExistence type="predicted"/>
<keyword evidence="2" id="KW-1185">Reference proteome</keyword>
<evidence type="ECO:0000313" key="1">
    <source>
        <dbReference type="EMBL" id="STX40826.1"/>
    </source>
</evidence>
<name>A0A378J0B8_9GAMM</name>
<protein>
    <submittedName>
        <fullName evidence="1">Uncharacterized protein</fullName>
    </submittedName>
</protein>
<organism evidence="1 2">
    <name type="scientific">Legionella donaldsonii</name>
    <dbReference type="NCBI Taxonomy" id="45060"/>
    <lineage>
        <taxon>Bacteria</taxon>
        <taxon>Pseudomonadati</taxon>
        <taxon>Pseudomonadota</taxon>
        <taxon>Gammaproteobacteria</taxon>
        <taxon>Legionellales</taxon>
        <taxon>Legionellaceae</taxon>
        <taxon>Legionella</taxon>
    </lineage>
</organism>
<reference evidence="1 2" key="1">
    <citation type="submission" date="2018-06" db="EMBL/GenBank/DDBJ databases">
        <authorList>
            <consortium name="Pathogen Informatics"/>
            <person name="Doyle S."/>
        </authorList>
    </citation>
    <scope>NUCLEOTIDE SEQUENCE [LARGE SCALE GENOMIC DNA]</scope>
    <source>
        <strain evidence="1 2">NCTC13292</strain>
    </source>
</reference>
<dbReference type="RefSeq" id="WP_115220359.1">
    <property type="nucleotide sequence ID" value="NZ_CAXYJE010000005.1"/>
</dbReference>
<gene>
    <name evidence="1" type="ORF">NCTC13292_00512</name>
</gene>
<dbReference type="Proteomes" id="UP000254677">
    <property type="component" value="Unassembled WGS sequence"/>
</dbReference>
<sequence length="361" mass="41404">MFGKDELTPYDKNKIKEVVKKEPINKIAKLIQNRHESDVWCRALIDEFLLYRDDRDISALINSSEVRQTLLQKGLLGPCLLTTNTNSSPQLIEKQWLALKILFPTPESFDPFKTHVDILLALLFFVANKEPPTIETLLLKLQINHRLVVYQAPYGYRIGDQWLIKSSYDKHYDYSTLNYLISEGCDVFAYDPEKYNESSLTCINSPDILIALLNSVQGKHLPLACINTFGDTIMHHVLASKQLHVPELLGHKLMRPYLNSPNRKGLPPLFSLRKTEYTEQTMKILIANGLNLLVPDMPVGAWCRSERDIGFLHDFVVTTSADKANNASLYTFFAKNQSYERRLLMQEIRTQTASMGITQRK</sequence>